<reference evidence="1" key="1">
    <citation type="submission" date="2020-06" db="EMBL/GenBank/DDBJ databases">
        <authorList>
            <person name="Li T."/>
            <person name="Hu X."/>
            <person name="Zhang T."/>
            <person name="Song X."/>
            <person name="Zhang H."/>
            <person name="Dai N."/>
            <person name="Sheng W."/>
            <person name="Hou X."/>
            <person name="Wei L."/>
        </authorList>
    </citation>
    <scope>NUCLEOTIDE SEQUENCE</scope>
    <source>
        <strain evidence="1">KEN1</strain>
        <tissue evidence="1">Leaf</tissue>
    </source>
</reference>
<accession>A0AAW2WTU6</accession>
<protein>
    <submittedName>
        <fullName evidence="1">Uncharacterized protein</fullName>
    </submittedName>
</protein>
<organism evidence="1">
    <name type="scientific">Sesamum latifolium</name>
    <dbReference type="NCBI Taxonomy" id="2727402"/>
    <lineage>
        <taxon>Eukaryota</taxon>
        <taxon>Viridiplantae</taxon>
        <taxon>Streptophyta</taxon>
        <taxon>Embryophyta</taxon>
        <taxon>Tracheophyta</taxon>
        <taxon>Spermatophyta</taxon>
        <taxon>Magnoliopsida</taxon>
        <taxon>eudicotyledons</taxon>
        <taxon>Gunneridae</taxon>
        <taxon>Pentapetalae</taxon>
        <taxon>asterids</taxon>
        <taxon>lamiids</taxon>
        <taxon>Lamiales</taxon>
        <taxon>Pedaliaceae</taxon>
        <taxon>Sesamum</taxon>
    </lineage>
</organism>
<dbReference type="AlphaFoldDB" id="A0AAW2WTU6"/>
<dbReference type="EMBL" id="JACGWN010000007">
    <property type="protein sequence ID" value="KAL0444860.1"/>
    <property type="molecule type" value="Genomic_DNA"/>
</dbReference>
<comment type="caution">
    <text evidence="1">The sequence shown here is derived from an EMBL/GenBank/DDBJ whole genome shotgun (WGS) entry which is preliminary data.</text>
</comment>
<gene>
    <name evidence="1" type="ORF">Slati_2208700</name>
</gene>
<name>A0AAW2WTU6_9LAMI</name>
<evidence type="ECO:0000313" key="1">
    <source>
        <dbReference type="EMBL" id="KAL0444860.1"/>
    </source>
</evidence>
<proteinExistence type="predicted"/>
<sequence>MARAGTSHYPIPQGPRHSATSLAAPLSRVIRDGSWHWPPITNMESIDITHRLPPIYGGQDRVIWMGPRDSFSSAAAYDVFLPLGPKVDWSSLLVGSLKIPRHRFILLVGHSWASIHPG</sequence>
<reference evidence="1" key="2">
    <citation type="journal article" date="2024" name="Plant">
        <title>Genomic evolution and insights into agronomic trait innovations of Sesamum species.</title>
        <authorList>
            <person name="Miao H."/>
            <person name="Wang L."/>
            <person name="Qu L."/>
            <person name="Liu H."/>
            <person name="Sun Y."/>
            <person name="Le M."/>
            <person name="Wang Q."/>
            <person name="Wei S."/>
            <person name="Zheng Y."/>
            <person name="Lin W."/>
            <person name="Duan Y."/>
            <person name="Cao H."/>
            <person name="Xiong S."/>
            <person name="Wang X."/>
            <person name="Wei L."/>
            <person name="Li C."/>
            <person name="Ma Q."/>
            <person name="Ju M."/>
            <person name="Zhao R."/>
            <person name="Li G."/>
            <person name="Mu C."/>
            <person name="Tian Q."/>
            <person name="Mei H."/>
            <person name="Zhang T."/>
            <person name="Gao T."/>
            <person name="Zhang H."/>
        </authorList>
    </citation>
    <scope>NUCLEOTIDE SEQUENCE</scope>
    <source>
        <strain evidence="1">KEN1</strain>
    </source>
</reference>